<dbReference type="FunFam" id="3.30.730.10:FF:000008">
    <property type="entry name" value="AP2 domain-containing protein RAP2.8"/>
    <property type="match status" value="1"/>
</dbReference>
<name>A0AAW1WZY5_RUBAR</name>
<evidence type="ECO:0000256" key="3">
    <source>
        <dbReference type="ARBA" id="ARBA00022745"/>
    </source>
</evidence>
<dbReference type="GO" id="GO:0003677">
    <property type="term" value="F:DNA binding"/>
    <property type="evidence" value="ECO:0007669"/>
    <property type="project" value="UniProtKB-KW"/>
</dbReference>
<accession>A0AAW1WZY5</accession>
<dbReference type="Proteomes" id="UP001457282">
    <property type="component" value="Unassembled WGS sequence"/>
</dbReference>
<dbReference type="GO" id="GO:0009873">
    <property type="term" value="P:ethylene-activated signaling pathway"/>
    <property type="evidence" value="ECO:0007669"/>
    <property type="project" value="UniProtKB-KW"/>
</dbReference>
<dbReference type="SUPFAM" id="SSF101936">
    <property type="entry name" value="DNA-binding pseudobarrel domain"/>
    <property type="match status" value="1"/>
</dbReference>
<proteinExistence type="inferred from homology"/>
<keyword evidence="3" id="KW-0936">Ethylene signaling pathway</keyword>
<organism evidence="11 12">
    <name type="scientific">Rubus argutus</name>
    <name type="common">Southern blackberry</name>
    <dbReference type="NCBI Taxonomy" id="59490"/>
    <lineage>
        <taxon>Eukaryota</taxon>
        <taxon>Viridiplantae</taxon>
        <taxon>Streptophyta</taxon>
        <taxon>Embryophyta</taxon>
        <taxon>Tracheophyta</taxon>
        <taxon>Spermatophyta</taxon>
        <taxon>Magnoliopsida</taxon>
        <taxon>eudicotyledons</taxon>
        <taxon>Gunneridae</taxon>
        <taxon>Pentapetalae</taxon>
        <taxon>rosids</taxon>
        <taxon>fabids</taxon>
        <taxon>Rosales</taxon>
        <taxon>Rosaceae</taxon>
        <taxon>Rosoideae</taxon>
        <taxon>Rosoideae incertae sedis</taxon>
        <taxon>Rubus</taxon>
    </lineage>
</organism>
<evidence type="ECO:0000256" key="6">
    <source>
        <dbReference type="ARBA" id="ARBA00023163"/>
    </source>
</evidence>
<dbReference type="PANTHER" id="PTHR31140:SF58">
    <property type="entry name" value="DNA-BINDING PROTEIN RAV1"/>
    <property type="match status" value="1"/>
</dbReference>
<protein>
    <submittedName>
        <fullName evidence="11">Uncharacterized protein</fullName>
    </submittedName>
</protein>
<dbReference type="Gene3D" id="3.30.730.10">
    <property type="entry name" value="AP2/ERF domain"/>
    <property type="match status" value="1"/>
</dbReference>
<sequence>MAMEMEENLSSTVSNSGTTTRRKRKYQLTEASAVSSFTDFLVQESKRLSHHGSSNLSSNTKFRGVVLQQNGHWGAQIYANHNRVWLGTFNSEVEAAMAYDSAAIKLRNGECQRNFAWTKFTDQEPYFQNLYSQEAVLNMIKDGSYQATFIEFLMASQAAQKVAGLATESNSANKRDLFHKQLFQKELTPSDVGNLNRLVIPKNYATKYFPRIDEEVQGGLAPAPDVQLSFYDQNIRPWKFRYCYWKSSQSFVFTRGWNRFVKERLLKANDTIRFYECHIIREGDQEAKSFYMIKIDRAETLTPLHDKKFELNSQVIDEIPQVNGDSKRIRLFGVCIDFVVSQG</sequence>
<dbReference type="InterPro" id="IPR001471">
    <property type="entry name" value="AP2/ERF_dom"/>
</dbReference>
<keyword evidence="5" id="KW-0238">DNA-binding</keyword>
<dbReference type="PANTHER" id="PTHR31140">
    <property type="entry name" value="B3 DOMAIN-CONTAINING TRANSCRIPTION FACTOR ABI3"/>
    <property type="match status" value="1"/>
</dbReference>
<keyword evidence="7" id="KW-0539">Nucleus</keyword>
<dbReference type="PROSITE" id="PS50863">
    <property type="entry name" value="B3"/>
    <property type="match status" value="1"/>
</dbReference>
<evidence type="ECO:0000313" key="11">
    <source>
        <dbReference type="EMBL" id="KAK9930069.1"/>
    </source>
</evidence>
<evidence type="ECO:0000256" key="4">
    <source>
        <dbReference type="ARBA" id="ARBA00023015"/>
    </source>
</evidence>
<reference evidence="11 12" key="1">
    <citation type="journal article" date="2023" name="G3 (Bethesda)">
        <title>A chromosome-length genome assembly and annotation of blackberry (Rubus argutus, cv. 'Hillquist').</title>
        <authorList>
            <person name="Bruna T."/>
            <person name="Aryal R."/>
            <person name="Dudchenko O."/>
            <person name="Sargent D.J."/>
            <person name="Mead D."/>
            <person name="Buti M."/>
            <person name="Cavallini A."/>
            <person name="Hytonen T."/>
            <person name="Andres J."/>
            <person name="Pham M."/>
            <person name="Weisz D."/>
            <person name="Mascagni F."/>
            <person name="Usai G."/>
            <person name="Natali L."/>
            <person name="Bassil N."/>
            <person name="Fernandez G.E."/>
            <person name="Lomsadze A."/>
            <person name="Armour M."/>
            <person name="Olukolu B."/>
            <person name="Poorten T."/>
            <person name="Britton C."/>
            <person name="Davik J."/>
            <person name="Ashrafi H."/>
            <person name="Aiden E.L."/>
            <person name="Borodovsky M."/>
            <person name="Worthington M."/>
        </authorList>
    </citation>
    <scope>NUCLEOTIDE SEQUENCE [LARGE SCALE GENOMIC DNA]</scope>
    <source>
        <strain evidence="11">PI 553951</strain>
    </source>
</reference>
<feature type="compositionally biased region" description="Polar residues" evidence="8">
    <location>
        <begin position="8"/>
        <end position="19"/>
    </location>
</feature>
<comment type="similarity">
    <text evidence="2">Belongs to the AP2/ERF transcription factor family. RAV subfamily.</text>
</comment>
<dbReference type="GO" id="GO:0005634">
    <property type="term" value="C:nucleus"/>
    <property type="evidence" value="ECO:0007669"/>
    <property type="project" value="UniProtKB-SubCell"/>
</dbReference>
<keyword evidence="12" id="KW-1185">Reference proteome</keyword>
<gene>
    <name evidence="11" type="ORF">M0R45_027126</name>
</gene>
<feature type="domain" description="TF-B3" evidence="9">
    <location>
        <begin position="183"/>
        <end position="299"/>
    </location>
</feature>
<dbReference type="InterPro" id="IPR015300">
    <property type="entry name" value="DNA-bd_pseudobarrel_sf"/>
</dbReference>
<dbReference type="AlphaFoldDB" id="A0AAW1WZY5"/>
<evidence type="ECO:0000313" key="12">
    <source>
        <dbReference type="Proteomes" id="UP001457282"/>
    </source>
</evidence>
<comment type="subcellular location">
    <subcellularLocation>
        <location evidence="1">Nucleus</location>
    </subcellularLocation>
</comment>
<dbReference type="SUPFAM" id="SSF54171">
    <property type="entry name" value="DNA-binding domain"/>
    <property type="match status" value="1"/>
</dbReference>
<dbReference type="Gene3D" id="2.40.330.10">
    <property type="entry name" value="DNA-binding pseudobarrel domain"/>
    <property type="match status" value="1"/>
</dbReference>
<dbReference type="Pfam" id="PF02362">
    <property type="entry name" value="B3"/>
    <property type="match status" value="1"/>
</dbReference>
<dbReference type="InterPro" id="IPR044800">
    <property type="entry name" value="LEC2-like"/>
</dbReference>
<evidence type="ECO:0000256" key="2">
    <source>
        <dbReference type="ARBA" id="ARBA00009089"/>
    </source>
</evidence>
<evidence type="ECO:0000256" key="1">
    <source>
        <dbReference type="ARBA" id="ARBA00004123"/>
    </source>
</evidence>
<keyword evidence="6" id="KW-0804">Transcription</keyword>
<evidence type="ECO:0000259" key="9">
    <source>
        <dbReference type="PROSITE" id="PS50863"/>
    </source>
</evidence>
<dbReference type="EMBL" id="JBEDUW010000005">
    <property type="protein sequence ID" value="KAK9930069.1"/>
    <property type="molecule type" value="Genomic_DNA"/>
</dbReference>
<dbReference type="PROSITE" id="PS51032">
    <property type="entry name" value="AP2_ERF"/>
    <property type="match status" value="1"/>
</dbReference>
<dbReference type="CDD" id="cd10017">
    <property type="entry name" value="B3_DNA"/>
    <property type="match status" value="1"/>
</dbReference>
<dbReference type="GO" id="GO:0003700">
    <property type="term" value="F:DNA-binding transcription factor activity"/>
    <property type="evidence" value="ECO:0007669"/>
    <property type="project" value="InterPro"/>
</dbReference>
<evidence type="ECO:0000259" key="10">
    <source>
        <dbReference type="PROSITE" id="PS51032"/>
    </source>
</evidence>
<evidence type="ECO:0000256" key="7">
    <source>
        <dbReference type="ARBA" id="ARBA00023242"/>
    </source>
</evidence>
<feature type="region of interest" description="Disordered" evidence="8">
    <location>
        <begin position="1"/>
        <end position="24"/>
    </location>
</feature>
<dbReference type="SMART" id="SM00380">
    <property type="entry name" value="AP2"/>
    <property type="match status" value="1"/>
</dbReference>
<dbReference type="InterPro" id="IPR016177">
    <property type="entry name" value="DNA-bd_dom_sf"/>
</dbReference>
<dbReference type="InterPro" id="IPR036955">
    <property type="entry name" value="AP2/ERF_dom_sf"/>
</dbReference>
<dbReference type="InterPro" id="IPR003340">
    <property type="entry name" value="B3_DNA-bd"/>
</dbReference>
<dbReference type="SMART" id="SM01019">
    <property type="entry name" value="B3"/>
    <property type="match status" value="1"/>
</dbReference>
<feature type="domain" description="AP2/ERF" evidence="10">
    <location>
        <begin position="61"/>
        <end position="116"/>
    </location>
</feature>
<comment type="caution">
    <text evidence="11">The sequence shown here is derived from an EMBL/GenBank/DDBJ whole genome shotgun (WGS) entry which is preliminary data.</text>
</comment>
<evidence type="ECO:0000256" key="8">
    <source>
        <dbReference type="SAM" id="MobiDB-lite"/>
    </source>
</evidence>
<keyword evidence="4" id="KW-0805">Transcription regulation</keyword>
<dbReference type="CDD" id="cd00018">
    <property type="entry name" value="AP2"/>
    <property type="match status" value="1"/>
</dbReference>
<evidence type="ECO:0000256" key="5">
    <source>
        <dbReference type="ARBA" id="ARBA00023125"/>
    </source>
</evidence>